<evidence type="ECO:0000313" key="4">
    <source>
        <dbReference type="RefSeq" id="XP_039115007.1"/>
    </source>
</evidence>
<keyword evidence="2" id="KW-0472">Membrane</keyword>
<evidence type="ECO:0000313" key="3">
    <source>
        <dbReference type="Proteomes" id="UP001515500"/>
    </source>
</evidence>
<dbReference type="PANTHER" id="PTHR35725">
    <property type="entry name" value="CLASSICAL ARABINOGALACTAN PROTEIN 26"/>
    <property type="match status" value="1"/>
</dbReference>
<dbReference type="GeneID" id="120250275"/>
<sequence length="166" mass="17211">MPTVSTIPSTSLLKPHSISLITFISSPTSMATSTNLISLLSFTLTTSLLLLSNSSPSHSFKLTFKKSSTISSFTAAGSPALSPDSMPLLPTPGGTVAPPESSIIPTIPSSPSPPNPDSLVPSSPLSPSELPAAAAESSALVLNLGFNGVTHLLFLTVFIPFFFFFF</sequence>
<dbReference type="AlphaFoldDB" id="A0AB40AJ35"/>
<feature type="transmembrane region" description="Helical" evidence="2">
    <location>
        <begin position="30"/>
        <end position="51"/>
    </location>
</feature>
<reference evidence="4" key="1">
    <citation type="submission" date="2025-08" db="UniProtKB">
        <authorList>
            <consortium name="RefSeq"/>
        </authorList>
    </citation>
    <scope>IDENTIFICATION</scope>
</reference>
<gene>
    <name evidence="4" type="primary">LOC120250275</name>
</gene>
<name>A0AB40AJ35_DIOCR</name>
<evidence type="ECO:0000256" key="2">
    <source>
        <dbReference type="SAM" id="Phobius"/>
    </source>
</evidence>
<keyword evidence="2" id="KW-0812">Transmembrane</keyword>
<dbReference type="RefSeq" id="XP_039115007.1">
    <property type="nucleotide sequence ID" value="XM_039259073.1"/>
</dbReference>
<feature type="compositionally biased region" description="Low complexity" evidence="1">
    <location>
        <begin position="97"/>
        <end position="107"/>
    </location>
</feature>
<protein>
    <submittedName>
        <fullName evidence="4">Classical arabinogalactan protein 26-like</fullName>
    </submittedName>
</protein>
<organism evidence="3 4">
    <name type="scientific">Dioscorea cayennensis subsp. rotundata</name>
    <name type="common">White Guinea yam</name>
    <name type="synonym">Dioscorea rotundata</name>
    <dbReference type="NCBI Taxonomy" id="55577"/>
    <lineage>
        <taxon>Eukaryota</taxon>
        <taxon>Viridiplantae</taxon>
        <taxon>Streptophyta</taxon>
        <taxon>Embryophyta</taxon>
        <taxon>Tracheophyta</taxon>
        <taxon>Spermatophyta</taxon>
        <taxon>Magnoliopsida</taxon>
        <taxon>Liliopsida</taxon>
        <taxon>Dioscoreales</taxon>
        <taxon>Dioscoreaceae</taxon>
        <taxon>Dioscorea</taxon>
    </lineage>
</organism>
<accession>A0AB40AJ35</accession>
<dbReference type="PANTHER" id="PTHR35725:SF4">
    <property type="entry name" value="CLASSICAL ARABINOGALACTAN PROTEIN 26"/>
    <property type="match status" value="1"/>
</dbReference>
<evidence type="ECO:0000256" key="1">
    <source>
        <dbReference type="SAM" id="MobiDB-lite"/>
    </source>
</evidence>
<keyword evidence="3" id="KW-1185">Reference proteome</keyword>
<dbReference type="Proteomes" id="UP001515500">
    <property type="component" value="Chromosome 19"/>
</dbReference>
<feature type="transmembrane region" description="Helical" evidence="2">
    <location>
        <begin position="140"/>
        <end position="165"/>
    </location>
</feature>
<feature type="region of interest" description="Disordered" evidence="1">
    <location>
        <begin position="87"/>
        <end position="125"/>
    </location>
</feature>
<proteinExistence type="predicted"/>
<dbReference type="InterPro" id="IPR039346">
    <property type="entry name" value="AGP25/26"/>
</dbReference>
<keyword evidence="2" id="KW-1133">Transmembrane helix</keyword>